<organism evidence="2 3">
    <name type="scientific">Symbiodinium pilosum</name>
    <name type="common">Dinoflagellate</name>
    <dbReference type="NCBI Taxonomy" id="2952"/>
    <lineage>
        <taxon>Eukaryota</taxon>
        <taxon>Sar</taxon>
        <taxon>Alveolata</taxon>
        <taxon>Dinophyceae</taxon>
        <taxon>Suessiales</taxon>
        <taxon>Symbiodiniaceae</taxon>
        <taxon>Symbiodinium</taxon>
    </lineage>
</organism>
<proteinExistence type="predicted"/>
<name>A0A812Q4X5_SYMPI</name>
<evidence type="ECO:0000313" key="3">
    <source>
        <dbReference type="Proteomes" id="UP000649617"/>
    </source>
</evidence>
<feature type="non-terminal residue" evidence="2">
    <location>
        <position position="1"/>
    </location>
</feature>
<gene>
    <name evidence="2" type="ORF">SPIL2461_LOCUS8915</name>
</gene>
<feature type="compositionally biased region" description="Low complexity" evidence="1">
    <location>
        <begin position="26"/>
        <end position="62"/>
    </location>
</feature>
<dbReference type="Proteomes" id="UP000649617">
    <property type="component" value="Unassembled WGS sequence"/>
</dbReference>
<sequence length="131" mass="13112">ERMAKLLSSLSPKATAAAPGGLLTAAATAAPAASTAAASPTLTSSTSFAAPARRTEATPPAEMAKAEPPLPAERGEPLAKSFARGPAEVTVVPDDPPESRAVKRHEPAAPAGPPKPAKRSVLDMLLGSDSQ</sequence>
<protein>
    <submittedName>
        <fullName evidence="2">Uncharacterized protein</fullName>
    </submittedName>
</protein>
<accession>A0A812Q4X5</accession>
<keyword evidence="3" id="KW-1185">Reference proteome</keyword>
<comment type="caution">
    <text evidence="2">The sequence shown here is derived from an EMBL/GenBank/DDBJ whole genome shotgun (WGS) entry which is preliminary data.</text>
</comment>
<evidence type="ECO:0000256" key="1">
    <source>
        <dbReference type="SAM" id="MobiDB-lite"/>
    </source>
</evidence>
<feature type="region of interest" description="Disordered" evidence="1">
    <location>
        <begin position="26"/>
        <end position="131"/>
    </location>
</feature>
<dbReference type="EMBL" id="CAJNIZ010014947">
    <property type="protein sequence ID" value="CAE7368053.1"/>
    <property type="molecule type" value="Genomic_DNA"/>
</dbReference>
<reference evidence="2" key="1">
    <citation type="submission" date="2021-02" db="EMBL/GenBank/DDBJ databases">
        <authorList>
            <person name="Dougan E. K."/>
            <person name="Rhodes N."/>
            <person name="Thang M."/>
            <person name="Chan C."/>
        </authorList>
    </citation>
    <scope>NUCLEOTIDE SEQUENCE</scope>
</reference>
<evidence type="ECO:0000313" key="2">
    <source>
        <dbReference type="EMBL" id="CAE7368053.1"/>
    </source>
</evidence>
<dbReference type="AlphaFoldDB" id="A0A812Q4X5"/>
<feature type="compositionally biased region" description="Basic and acidic residues" evidence="1">
    <location>
        <begin position="97"/>
        <end position="107"/>
    </location>
</feature>